<dbReference type="Pfam" id="PF09747">
    <property type="entry name" value="CCD97-like_C"/>
    <property type="match status" value="1"/>
</dbReference>
<proteinExistence type="predicted"/>
<keyword evidence="4" id="KW-1185">Reference proteome</keyword>
<dbReference type="FunCoup" id="C1DZF9">
    <property type="interactions" value="1501"/>
</dbReference>
<dbReference type="PANTHER" id="PTHR31840">
    <property type="entry name" value="COILED-COIL DOMAIN-CONTAINING PROTEIN 97"/>
    <property type="match status" value="1"/>
</dbReference>
<protein>
    <recommendedName>
        <fullName evidence="2">CCD97-like C-terminal domain-containing protein</fullName>
    </recommendedName>
</protein>
<feature type="region of interest" description="Disordered" evidence="1">
    <location>
        <begin position="189"/>
        <end position="305"/>
    </location>
</feature>
<dbReference type="InParanoid" id="C1DZF9"/>
<dbReference type="AlphaFoldDB" id="C1DZF9"/>
<organism evidence="3 4">
    <name type="scientific">Micromonas commoda (strain RCC299 / NOUM17 / CCMP2709)</name>
    <name type="common">Picoplanktonic green alga</name>
    <dbReference type="NCBI Taxonomy" id="296587"/>
    <lineage>
        <taxon>Eukaryota</taxon>
        <taxon>Viridiplantae</taxon>
        <taxon>Chlorophyta</taxon>
        <taxon>Mamiellophyceae</taxon>
        <taxon>Mamiellales</taxon>
        <taxon>Mamiellaceae</taxon>
        <taxon>Micromonas</taxon>
    </lineage>
</organism>
<name>C1DZF9_MICCC</name>
<accession>C1DZF9</accession>
<dbReference type="OrthoDB" id="536664at2759"/>
<sequence length="370" mass="40535">MWGALREGSGDGSPRVSIQSLVTLLSRLDDLRVPASVARAGGGQTEEQIRGYLEDLVRRDVGLFLERHGHHLGAEHLALFHHLRGDYEVNFHLERLTAAVCPSPAQLSAQHSRASNRRLAQMRRLESEGYFHEDNMRRREPLLYETYVGAPLVEPIRCGDAGEDGDGAACLAGGVSHAVSMAMLEKEDERAAAERLSAQRKELEAREETEEEADSDGGDEGPPRGGSIRAPGVVPARGPGWRLAGGGLGGRATAEELSRARLEGWGGGPGRGDDADEETRPDVELEREAHREEDGRREAIRAENDPDRDARLAEFGRVMRERFLSGEDGEHVDYAAMDADESLDDTWRKEAAQDAEDAYFDAPSPSPSEE</sequence>
<dbReference type="Proteomes" id="UP000002009">
    <property type="component" value="Chromosome 2"/>
</dbReference>
<feature type="compositionally biased region" description="Basic and acidic residues" evidence="1">
    <location>
        <begin position="278"/>
        <end position="305"/>
    </location>
</feature>
<gene>
    <name evidence="3" type="ORF">MICPUN_56552</name>
</gene>
<dbReference type="OMA" id="LDVYMRH"/>
<feature type="compositionally biased region" description="Acidic residues" evidence="1">
    <location>
        <begin position="207"/>
        <end position="219"/>
    </location>
</feature>
<feature type="compositionally biased region" description="Basic and acidic residues" evidence="1">
    <location>
        <begin position="189"/>
        <end position="206"/>
    </location>
</feature>
<dbReference type="PANTHER" id="PTHR31840:SF1">
    <property type="entry name" value="COILED-COIL DOMAIN-CONTAINING PROTEIN 97"/>
    <property type="match status" value="1"/>
</dbReference>
<evidence type="ECO:0000256" key="1">
    <source>
        <dbReference type="SAM" id="MobiDB-lite"/>
    </source>
</evidence>
<feature type="compositionally biased region" description="Basic and acidic residues" evidence="1">
    <location>
        <begin position="253"/>
        <end position="262"/>
    </location>
</feature>
<dbReference type="RefSeq" id="XP_002499852.1">
    <property type="nucleotide sequence ID" value="XM_002499806.1"/>
</dbReference>
<dbReference type="eggNOG" id="KOG3044">
    <property type="taxonomic scope" value="Eukaryota"/>
</dbReference>
<dbReference type="InterPro" id="IPR040233">
    <property type="entry name" value="CCD97-like_C"/>
</dbReference>
<evidence type="ECO:0000259" key="2">
    <source>
        <dbReference type="Pfam" id="PF09747"/>
    </source>
</evidence>
<dbReference type="KEGG" id="mis:MICPUN_56552"/>
<dbReference type="GeneID" id="8240582"/>
<evidence type="ECO:0000313" key="4">
    <source>
        <dbReference type="Proteomes" id="UP000002009"/>
    </source>
</evidence>
<reference evidence="3 4" key="1">
    <citation type="journal article" date="2009" name="Science">
        <title>Green evolution and dynamic adaptations revealed by genomes of the marine picoeukaryotes Micromonas.</title>
        <authorList>
            <person name="Worden A.Z."/>
            <person name="Lee J.H."/>
            <person name="Mock T."/>
            <person name="Rouze P."/>
            <person name="Simmons M.P."/>
            <person name="Aerts A.L."/>
            <person name="Allen A.E."/>
            <person name="Cuvelier M.L."/>
            <person name="Derelle E."/>
            <person name="Everett M.V."/>
            <person name="Foulon E."/>
            <person name="Grimwood J."/>
            <person name="Gundlach H."/>
            <person name="Henrissat B."/>
            <person name="Napoli C."/>
            <person name="McDonald S.M."/>
            <person name="Parker M.S."/>
            <person name="Rombauts S."/>
            <person name="Salamov A."/>
            <person name="Von Dassow P."/>
            <person name="Badger J.H."/>
            <person name="Coutinho P.M."/>
            <person name="Demir E."/>
            <person name="Dubchak I."/>
            <person name="Gentemann C."/>
            <person name="Eikrem W."/>
            <person name="Gready J.E."/>
            <person name="John U."/>
            <person name="Lanier W."/>
            <person name="Lindquist E.A."/>
            <person name="Lucas S."/>
            <person name="Mayer K.F."/>
            <person name="Moreau H."/>
            <person name="Not F."/>
            <person name="Otillar R."/>
            <person name="Panaud O."/>
            <person name="Pangilinan J."/>
            <person name="Paulsen I."/>
            <person name="Piegu B."/>
            <person name="Poliakov A."/>
            <person name="Robbens S."/>
            <person name="Schmutz J."/>
            <person name="Toulza E."/>
            <person name="Wyss T."/>
            <person name="Zelensky A."/>
            <person name="Zhou K."/>
            <person name="Armbrust E.V."/>
            <person name="Bhattacharya D."/>
            <person name="Goodenough U.W."/>
            <person name="Van de Peer Y."/>
            <person name="Grigoriev I.V."/>
        </authorList>
    </citation>
    <scope>NUCLEOTIDE SEQUENCE [LARGE SCALE GENOMIC DNA]</scope>
    <source>
        <strain evidence="4">RCC299 / NOUM17</strain>
    </source>
</reference>
<dbReference type="STRING" id="296587.C1DZF9"/>
<evidence type="ECO:0000313" key="3">
    <source>
        <dbReference type="EMBL" id="ACO61110.1"/>
    </source>
</evidence>
<dbReference type="InterPro" id="IPR018613">
    <property type="entry name" value="Ccdc97-like"/>
</dbReference>
<feature type="domain" description="CCD97-like C-terminal" evidence="2">
    <location>
        <begin position="116"/>
        <end position="362"/>
    </location>
</feature>
<dbReference type="EMBL" id="CP001323">
    <property type="protein sequence ID" value="ACO61110.1"/>
    <property type="molecule type" value="Genomic_DNA"/>
</dbReference>